<gene>
    <name evidence="7" type="ORF">NA57DRAFT_33505</name>
</gene>
<dbReference type="InterPro" id="IPR036864">
    <property type="entry name" value="Zn2-C6_fun-type_DNA-bd_sf"/>
</dbReference>
<dbReference type="PANTHER" id="PTHR47660">
    <property type="entry name" value="TRANSCRIPTION FACTOR WITH C2H2 AND ZN(2)-CYS(6) DNA BINDING DOMAIN (EUROFUNG)-RELATED-RELATED"/>
    <property type="match status" value="1"/>
</dbReference>
<dbReference type="SUPFAM" id="SSF57701">
    <property type="entry name" value="Zn2/Cys6 DNA-binding domain"/>
    <property type="match status" value="1"/>
</dbReference>
<keyword evidence="2" id="KW-0862">Zinc</keyword>
<dbReference type="AlphaFoldDB" id="A0A9P4M9E4"/>
<name>A0A9P4M9E4_9PEZI</name>
<reference evidence="7" key="1">
    <citation type="journal article" date="2020" name="Stud. Mycol.">
        <title>101 Dothideomycetes genomes: a test case for predicting lifestyles and emergence of pathogens.</title>
        <authorList>
            <person name="Haridas S."/>
            <person name="Albert R."/>
            <person name="Binder M."/>
            <person name="Bloem J."/>
            <person name="Labutti K."/>
            <person name="Salamov A."/>
            <person name="Andreopoulos B."/>
            <person name="Baker S."/>
            <person name="Barry K."/>
            <person name="Bills G."/>
            <person name="Bluhm B."/>
            <person name="Cannon C."/>
            <person name="Castanera R."/>
            <person name="Culley D."/>
            <person name="Daum C."/>
            <person name="Ezra D."/>
            <person name="Gonzalez J."/>
            <person name="Henrissat B."/>
            <person name="Kuo A."/>
            <person name="Liang C."/>
            <person name="Lipzen A."/>
            <person name="Lutzoni F."/>
            <person name="Magnuson J."/>
            <person name="Mondo S."/>
            <person name="Nolan M."/>
            <person name="Ohm R."/>
            <person name="Pangilinan J."/>
            <person name="Park H.-J."/>
            <person name="Ramirez L."/>
            <person name="Alfaro M."/>
            <person name="Sun H."/>
            <person name="Tritt A."/>
            <person name="Yoshinaga Y."/>
            <person name="Zwiers L.-H."/>
            <person name="Turgeon B."/>
            <person name="Goodwin S."/>
            <person name="Spatafora J."/>
            <person name="Crous P."/>
            <person name="Grigoriev I."/>
        </authorList>
    </citation>
    <scope>NUCLEOTIDE SEQUENCE</scope>
    <source>
        <strain evidence="7">CBS 133067</strain>
    </source>
</reference>
<dbReference type="EMBL" id="ML978122">
    <property type="protein sequence ID" value="KAF2102641.1"/>
    <property type="molecule type" value="Genomic_DNA"/>
</dbReference>
<sequence length="454" mass="51613">MEILQTGANVPASRQKNCNGCVQGKRRCDRRTPICSRCAKKNIPCIYTRSKTPGQLMNQIARQSSGAAPLSNEHLICPLLASRQSLNLEPLEATPTDVRPYATIAARSESIPISSTTAAGIADDPMSLFTNWMSSGSMSPGHPLLVSFDQSPAFERPSSPLDMKNAMAYQKMGDFCNHIDPWHLHDPKALLHYVVGRVKGFSSEIADRNATPFLHRYLYKDHVPQCILSCFSINVLYTKRTRENTAMVMRALHNNVRELLDAETSRIMATPAQKLARAQALFMYQIIRLFDGDVFLRAQGERDMLLFQTWLSDLCEVRDNLGDAAQLQSMKRKQVPEDWERWIFSESVRRTIVMAYSVMALYELMKDPKSKDGTDPWAYSHRWTLSRYLWDSDSSSEFDRMWNEKPHFIITNYAFDDFLMYGSGKDVDDFAALLLSAYIGTDKTKEFISAHDTI</sequence>
<evidence type="ECO:0000259" key="6">
    <source>
        <dbReference type="PROSITE" id="PS50048"/>
    </source>
</evidence>
<evidence type="ECO:0000256" key="5">
    <source>
        <dbReference type="ARBA" id="ARBA00023242"/>
    </source>
</evidence>
<evidence type="ECO:0000256" key="1">
    <source>
        <dbReference type="ARBA" id="ARBA00022723"/>
    </source>
</evidence>
<dbReference type="GO" id="GO:0000981">
    <property type="term" value="F:DNA-binding transcription factor activity, RNA polymerase II-specific"/>
    <property type="evidence" value="ECO:0007669"/>
    <property type="project" value="InterPro"/>
</dbReference>
<dbReference type="Proteomes" id="UP000799772">
    <property type="component" value="Unassembled WGS sequence"/>
</dbReference>
<evidence type="ECO:0000313" key="8">
    <source>
        <dbReference type="Proteomes" id="UP000799772"/>
    </source>
</evidence>
<keyword evidence="8" id="KW-1185">Reference proteome</keyword>
<evidence type="ECO:0000313" key="7">
    <source>
        <dbReference type="EMBL" id="KAF2102641.1"/>
    </source>
</evidence>
<dbReference type="OrthoDB" id="9930022at2759"/>
<dbReference type="Pfam" id="PF00172">
    <property type="entry name" value="Zn_clus"/>
    <property type="match status" value="1"/>
</dbReference>
<dbReference type="InterPro" id="IPR001138">
    <property type="entry name" value="Zn2Cys6_DnaBD"/>
</dbReference>
<dbReference type="Gene3D" id="4.10.240.10">
    <property type="entry name" value="Zn(2)-C6 fungal-type DNA-binding domain"/>
    <property type="match status" value="1"/>
</dbReference>
<keyword evidence="5" id="KW-0539">Nucleus</keyword>
<dbReference type="GO" id="GO:0008270">
    <property type="term" value="F:zinc ion binding"/>
    <property type="evidence" value="ECO:0007669"/>
    <property type="project" value="InterPro"/>
</dbReference>
<keyword evidence="4" id="KW-0804">Transcription</keyword>
<organism evidence="7 8">
    <name type="scientific">Rhizodiscina lignyota</name>
    <dbReference type="NCBI Taxonomy" id="1504668"/>
    <lineage>
        <taxon>Eukaryota</taxon>
        <taxon>Fungi</taxon>
        <taxon>Dikarya</taxon>
        <taxon>Ascomycota</taxon>
        <taxon>Pezizomycotina</taxon>
        <taxon>Dothideomycetes</taxon>
        <taxon>Pleosporomycetidae</taxon>
        <taxon>Aulographales</taxon>
        <taxon>Rhizodiscinaceae</taxon>
        <taxon>Rhizodiscina</taxon>
    </lineage>
</organism>
<comment type="caution">
    <text evidence="7">The sequence shown here is derived from an EMBL/GenBank/DDBJ whole genome shotgun (WGS) entry which is preliminary data.</text>
</comment>
<evidence type="ECO:0000256" key="2">
    <source>
        <dbReference type="ARBA" id="ARBA00022833"/>
    </source>
</evidence>
<proteinExistence type="predicted"/>
<dbReference type="SMART" id="SM00066">
    <property type="entry name" value="GAL4"/>
    <property type="match status" value="1"/>
</dbReference>
<accession>A0A9P4M9E4</accession>
<dbReference type="PROSITE" id="PS50048">
    <property type="entry name" value="ZN2_CY6_FUNGAL_2"/>
    <property type="match status" value="1"/>
</dbReference>
<keyword evidence="1" id="KW-0479">Metal-binding</keyword>
<evidence type="ECO:0000256" key="3">
    <source>
        <dbReference type="ARBA" id="ARBA00023015"/>
    </source>
</evidence>
<feature type="domain" description="Zn(2)-C6 fungal-type" evidence="6">
    <location>
        <begin position="17"/>
        <end position="47"/>
    </location>
</feature>
<keyword evidence="3" id="KW-0805">Transcription regulation</keyword>
<evidence type="ECO:0000256" key="4">
    <source>
        <dbReference type="ARBA" id="ARBA00023163"/>
    </source>
</evidence>
<protein>
    <recommendedName>
        <fullName evidence="6">Zn(2)-C6 fungal-type domain-containing protein</fullName>
    </recommendedName>
</protein>
<dbReference type="CDD" id="cd00067">
    <property type="entry name" value="GAL4"/>
    <property type="match status" value="1"/>
</dbReference>